<name>A0A0L9V5R7_PHAAN</name>
<dbReference type="Proteomes" id="UP000053144">
    <property type="component" value="Chromosome 8"/>
</dbReference>
<dbReference type="Gramene" id="KOM50405">
    <property type="protein sequence ID" value="KOM50405"/>
    <property type="gene ID" value="LR48_Vigan08g123200"/>
</dbReference>
<feature type="region of interest" description="Disordered" evidence="1">
    <location>
        <begin position="52"/>
        <end position="83"/>
    </location>
</feature>
<sequence>MLTKVDGARNHPAVWWWCQRLVVVLEVAVGKVVKVQELLRQQRNWIHAPPHQRSTTMEALKPKRKMRKKQMKEKNGGGKVKQRREIRKIEGAGKVKRKWEERSVRLGAAVESKVGEPATTFVHPGDVVTGIPSTAATRDHAWVFLVPRAMLCTDQVLGLSWVEEIAVVNQYSTPVSVKSRLEVREAYII</sequence>
<evidence type="ECO:0000313" key="3">
    <source>
        <dbReference type="Proteomes" id="UP000053144"/>
    </source>
</evidence>
<gene>
    <name evidence="2" type="ORF">LR48_Vigan08g123200</name>
</gene>
<proteinExistence type="predicted"/>
<evidence type="ECO:0000256" key="1">
    <source>
        <dbReference type="SAM" id="MobiDB-lite"/>
    </source>
</evidence>
<reference evidence="3" key="1">
    <citation type="journal article" date="2015" name="Proc. Natl. Acad. Sci. U.S.A.">
        <title>Genome sequencing of adzuki bean (Vigna angularis) provides insight into high starch and low fat accumulation and domestication.</title>
        <authorList>
            <person name="Yang K."/>
            <person name="Tian Z."/>
            <person name="Chen C."/>
            <person name="Luo L."/>
            <person name="Zhao B."/>
            <person name="Wang Z."/>
            <person name="Yu L."/>
            <person name="Li Y."/>
            <person name="Sun Y."/>
            <person name="Li W."/>
            <person name="Chen Y."/>
            <person name="Li Y."/>
            <person name="Zhang Y."/>
            <person name="Ai D."/>
            <person name="Zhao J."/>
            <person name="Shang C."/>
            <person name="Ma Y."/>
            <person name="Wu B."/>
            <person name="Wang M."/>
            <person name="Gao L."/>
            <person name="Sun D."/>
            <person name="Zhang P."/>
            <person name="Guo F."/>
            <person name="Wang W."/>
            <person name="Li Y."/>
            <person name="Wang J."/>
            <person name="Varshney R.K."/>
            <person name="Wang J."/>
            <person name="Ling H.Q."/>
            <person name="Wan P."/>
        </authorList>
    </citation>
    <scope>NUCLEOTIDE SEQUENCE</scope>
    <source>
        <strain evidence="3">cv. Jingnong 6</strain>
    </source>
</reference>
<feature type="compositionally biased region" description="Basic residues" evidence="1">
    <location>
        <begin position="62"/>
        <end position="71"/>
    </location>
</feature>
<dbReference type="AlphaFoldDB" id="A0A0L9V5R7"/>
<organism evidence="2 3">
    <name type="scientific">Phaseolus angularis</name>
    <name type="common">Azuki bean</name>
    <name type="synonym">Vigna angularis</name>
    <dbReference type="NCBI Taxonomy" id="3914"/>
    <lineage>
        <taxon>Eukaryota</taxon>
        <taxon>Viridiplantae</taxon>
        <taxon>Streptophyta</taxon>
        <taxon>Embryophyta</taxon>
        <taxon>Tracheophyta</taxon>
        <taxon>Spermatophyta</taxon>
        <taxon>Magnoliopsida</taxon>
        <taxon>eudicotyledons</taxon>
        <taxon>Gunneridae</taxon>
        <taxon>Pentapetalae</taxon>
        <taxon>rosids</taxon>
        <taxon>fabids</taxon>
        <taxon>Fabales</taxon>
        <taxon>Fabaceae</taxon>
        <taxon>Papilionoideae</taxon>
        <taxon>50 kb inversion clade</taxon>
        <taxon>NPAAA clade</taxon>
        <taxon>indigoferoid/millettioid clade</taxon>
        <taxon>Phaseoleae</taxon>
        <taxon>Vigna</taxon>
    </lineage>
</organism>
<dbReference type="EMBL" id="CM003378">
    <property type="protein sequence ID" value="KOM50405.1"/>
    <property type="molecule type" value="Genomic_DNA"/>
</dbReference>
<protein>
    <submittedName>
        <fullName evidence="2">Uncharacterized protein</fullName>
    </submittedName>
</protein>
<accession>A0A0L9V5R7</accession>
<evidence type="ECO:0000313" key="2">
    <source>
        <dbReference type="EMBL" id="KOM50405.1"/>
    </source>
</evidence>